<protein>
    <recommendedName>
        <fullName evidence="5">Transcription factor domain-containing protein</fullName>
    </recommendedName>
</protein>
<reference evidence="3 4" key="1">
    <citation type="journal article" date="2009" name="PLoS Genet.">
        <title>The genome of Nectria haematococca: contribution of supernumerary chromosomes to gene expansion.</title>
        <authorList>
            <person name="Coleman J.J."/>
            <person name="Rounsley S.D."/>
            <person name="Rodriguez-Carres M."/>
            <person name="Kuo A."/>
            <person name="Wasmann C.C."/>
            <person name="Grimwood J."/>
            <person name="Schmutz J."/>
            <person name="Taga M."/>
            <person name="White G.J."/>
            <person name="Zhou S."/>
            <person name="Schwartz D.C."/>
            <person name="Freitag M."/>
            <person name="Ma L.J."/>
            <person name="Danchin E.G."/>
            <person name="Henrissat B."/>
            <person name="Coutinho P.M."/>
            <person name="Nelson D.R."/>
            <person name="Straney D."/>
            <person name="Napoli C.A."/>
            <person name="Barker B.M."/>
            <person name="Gribskov M."/>
            <person name="Rep M."/>
            <person name="Kroken S."/>
            <person name="Molnar I."/>
            <person name="Rensing C."/>
            <person name="Kennell J.C."/>
            <person name="Zamora J."/>
            <person name="Farman M.L."/>
            <person name="Selker E.U."/>
            <person name="Salamov A."/>
            <person name="Shapiro H."/>
            <person name="Pangilinan J."/>
            <person name="Lindquist E."/>
            <person name="Lamers C."/>
            <person name="Grigoriev I.V."/>
            <person name="Geiser D.M."/>
            <person name="Covert S.F."/>
            <person name="Temporini E."/>
            <person name="Vanetten H.D."/>
        </authorList>
    </citation>
    <scope>NUCLEOTIDE SEQUENCE [LARGE SCALE GENOMIC DNA]</scope>
    <source>
        <strain evidence="4">ATCC MYA-4622 / CBS 123669 / FGSC 9596 / NRRL 45880 / 77-13-4</strain>
    </source>
</reference>
<dbReference type="Pfam" id="PF11951">
    <property type="entry name" value="Fungal_trans_2"/>
    <property type="match status" value="1"/>
</dbReference>
<evidence type="ECO:0000313" key="3">
    <source>
        <dbReference type="EMBL" id="EEU44012.1"/>
    </source>
</evidence>
<feature type="compositionally biased region" description="Low complexity" evidence="2">
    <location>
        <begin position="11"/>
        <end position="26"/>
    </location>
</feature>
<name>C7YVK4_FUSV7</name>
<dbReference type="EMBL" id="GG698901">
    <property type="protein sequence ID" value="EEU44012.1"/>
    <property type="molecule type" value="Genomic_DNA"/>
</dbReference>
<accession>C7YVK4</accession>
<dbReference type="GO" id="GO:0001228">
    <property type="term" value="F:DNA-binding transcription activator activity, RNA polymerase II-specific"/>
    <property type="evidence" value="ECO:0007669"/>
    <property type="project" value="TreeGrafter"/>
</dbReference>
<dbReference type="PANTHER" id="PTHR47784">
    <property type="entry name" value="STEROL UPTAKE CONTROL PROTEIN 2"/>
    <property type="match status" value="1"/>
</dbReference>
<feature type="compositionally biased region" description="Low complexity" evidence="2">
    <location>
        <begin position="40"/>
        <end position="53"/>
    </location>
</feature>
<keyword evidence="1" id="KW-0539">Nucleus</keyword>
<dbReference type="InterPro" id="IPR053157">
    <property type="entry name" value="Sterol_Uptake_Regulator"/>
</dbReference>
<dbReference type="Proteomes" id="UP000005206">
    <property type="component" value="Chromosome 1"/>
</dbReference>
<evidence type="ECO:0000313" key="4">
    <source>
        <dbReference type="Proteomes" id="UP000005206"/>
    </source>
</evidence>
<gene>
    <name evidence="3" type="ORF">NECHADRAFT_73989</name>
</gene>
<proteinExistence type="predicted"/>
<evidence type="ECO:0000256" key="2">
    <source>
        <dbReference type="SAM" id="MobiDB-lite"/>
    </source>
</evidence>
<evidence type="ECO:0008006" key="5">
    <source>
        <dbReference type="Google" id="ProtNLM"/>
    </source>
</evidence>
<evidence type="ECO:0000256" key="1">
    <source>
        <dbReference type="ARBA" id="ARBA00023242"/>
    </source>
</evidence>
<feature type="region of interest" description="Disordered" evidence="2">
    <location>
        <begin position="1"/>
        <end position="71"/>
    </location>
</feature>
<feature type="compositionally biased region" description="Pro residues" evidence="2">
    <location>
        <begin position="27"/>
        <end position="39"/>
    </location>
</feature>
<organism evidence="3 4">
    <name type="scientific">Fusarium vanettenii (strain ATCC MYA-4622 / CBS 123669 / FGSC 9596 / NRRL 45880 / 77-13-4)</name>
    <name type="common">Fusarium solani subsp. pisi</name>
    <dbReference type="NCBI Taxonomy" id="660122"/>
    <lineage>
        <taxon>Eukaryota</taxon>
        <taxon>Fungi</taxon>
        <taxon>Dikarya</taxon>
        <taxon>Ascomycota</taxon>
        <taxon>Pezizomycotina</taxon>
        <taxon>Sordariomycetes</taxon>
        <taxon>Hypocreomycetidae</taxon>
        <taxon>Hypocreales</taxon>
        <taxon>Nectriaceae</taxon>
        <taxon>Fusarium</taxon>
        <taxon>Fusarium solani species complex</taxon>
        <taxon>Fusarium vanettenii</taxon>
    </lineage>
</organism>
<dbReference type="GeneID" id="9677456"/>
<dbReference type="InParanoid" id="C7YVK4"/>
<keyword evidence="4" id="KW-1185">Reference proteome</keyword>
<dbReference type="RefSeq" id="XP_003049725.1">
    <property type="nucleotide sequence ID" value="XM_003049679.1"/>
</dbReference>
<dbReference type="OrthoDB" id="5386330at2759"/>
<sequence>MGAFGVRPGESSLVTSSTAVTSACSPPSAPSVPPVPPTAPSSAPAPSSSPLVAGLGLREQPGPESEPEPHTFTHQVAHEPWACQSPIATQPDHAYVHSTTSPFHPTPGTPSHHEQGYPCACQCSVREWMQSLQLFHHYSTSVWSSFVRESRTEVLWKELIPKAALSNSDWGQDFLMHALLAVSALHFAHFNPEQRVEYQVVSSHYSALALSSVRNLLNDINESNCEVFFLFGSLTFLQSLCNVAHPSGPLTSAEVAQSFQLLQGMKCILDFKSLERCKMFDSLHPCICITPKPIIRSSYYLSETFG</sequence>
<dbReference type="PROSITE" id="PS51257">
    <property type="entry name" value="PROKAR_LIPOPROTEIN"/>
    <property type="match status" value="1"/>
</dbReference>
<dbReference type="VEuPathDB" id="FungiDB:NECHADRAFT_73989"/>
<dbReference type="AlphaFoldDB" id="C7YVK4"/>
<dbReference type="KEGG" id="nhe:NECHADRAFT_73989"/>
<dbReference type="HOGENOM" id="CLU_909407_0_0_1"/>
<dbReference type="InterPro" id="IPR021858">
    <property type="entry name" value="Fun_TF"/>
</dbReference>
<dbReference type="PANTHER" id="PTHR47784:SF5">
    <property type="entry name" value="STEROL UPTAKE CONTROL PROTEIN 2"/>
    <property type="match status" value="1"/>
</dbReference>